<dbReference type="AlphaFoldDB" id="A0A269ZCI7"/>
<evidence type="ECO:0000256" key="1">
    <source>
        <dbReference type="ARBA" id="ARBA00023015"/>
    </source>
</evidence>
<evidence type="ECO:0000259" key="4">
    <source>
        <dbReference type="PROSITE" id="PS50949"/>
    </source>
</evidence>
<dbReference type="GO" id="GO:0003700">
    <property type="term" value="F:DNA-binding transcription factor activity"/>
    <property type="evidence" value="ECO:0007669"/>
    <property type="project" value="InterPro"/>
</dbReference>
<keyword evidence="1" id="KW-0805">Transcription regulation</keyword>
<dbReference type="InterPro" id="IPR050679">
    <property type="entry name" value="Bact_HTH_transcr_reg"/>
</dbReference>
<dbReference type="InterPro" id="IPR011663">
    <property type="entry name" value="UTRA"/>
</dbReference>
<dbReference type="InterPro" id="IPR036390">
    <property type="entry name" value="WH_DNA-bd_sf"/>
</dbReference>
<proteinExistence type="predicted"/>
<dbReference type="PANTHER" id="PTHR44846:SF17">
    <property type="entry name" value="GNTR-FAMILY TRANSCRIPTIONAL REGULATOR"/>
    <property type="match status" value="1"/>
</dbReference>
<dbReference type="GO" id="GO:0045892">
    <property type="term" value="P:negative regulation of DNA-templated transcription"/>
    <property type="evidence" value="ECO:0007669"/>
    <property type="project" value="TreeGrafter"/>
</dbReference>
<feature type="domain" description="HTH gntR-type" evidence="4">
    <location>
        <begin position="14"/>
        <end position="82"/>
    </location>
</feature>
<dbReference type="PRINTS" id="PR00035">
    <property type="entry name" value="HTHGNTR"/>
</dbReference>
<gene>
    <name evidence="5" type="ORF">B8X04_09535</name>
    <name evidence="6" type="ORF">I6G59_07070</name>
</gene>
<keyword evidence="3" id="KW-0804">Transcription</keyword>
<dbReference type="Gene3D" id="1.10.10.10">
    <property type="entry name" value="Winged helix-like DNA-binding domain superfamily/Winged helix DNA-binding domain"/>
    <property type="match status" value="1"/>
</dbReference>
<protein>
    <submittedName>
        <fullName evidence="6">GntR family transcriptional regulator</fullName>
    </submittedName>
</protein>
<dbReference type="Proteomes" id="UP000216867">
    <property type="component" value="Unassembled WGS sequence"/>
</dbReference>
<dbReference type="EMBL" id="CP065682">
    <property type="protein sequence ID" value="QPS35052.1"/>
    <property type="molecule type" value="Genomic_DNA"/>
</dbReference>
<evidence type="ECO:0000313" key="5">
    <source>
        <dbReference type="EMBL" id="PAK95504.1"/>
    </source>
</evidence>
<dbReference type="SUPFAM" id="SSF64288">
    <property type="entry name" value="Chorismate lyase-like"/>
    <property type="match status" value="1"/>
</dbReference>
<evidence type="ECO:0000256" key="3">
    <source>
        <dbReference type="ARBA" id="ARBA00023163"/>
    </source>
</evidence>
<dbReference type="SMART" id="SM00345">
    <property type="entry name" value="HTH_GNTR"/>
    <property type="match status" value="1"/>
</dbReference>
<dbReference type="SUPFAM" id="SSF46785">
    <property type="entry name" value="Winged helix' DNA-binding domain"/>
    <property type="match status" value="1"/>
</dbReference>
<dbReference type="InterPro" id="IPR000524">
    <property type="entry name" value="Tscrpt_reg_HTH_GntR"/>
</dbReference>
<evidence type="ECO:0000256" key="2">
    <source>
        <dbReference type="ARBA" id="ARBA00023125"/>
    </source>
</evidence>
<reference evidence="6 8" key="2">
    <citation type="submission" date="2020-12" db="EMBL/GenBank/DDBJ databases">
        <title>FDA dAtabase for Regulatory Grade micrObial Sequences (FDA-ARGOS): Supporting development and validation of Infectious Disease Dx tests.</title>
        <authorList>
            <person name="Sproer C."/>
            <person name="Gronow S."/>
            <person name="Severitt S."/>
            <person name="Schroder I."/>
            <person name="Tallon L."/>
            <person name="Sadzewicz L."/>
            <person name="Zhao X."/>
            <person name="Boylan J."/>
            <person name="Ott S."/>
            <person name="Bowen H."/>
            <person name="Vavikolanu K."/>
            <person name="Mehta A."/>
            <person name="Aluvathingal J."/>
            <person name="Nadendla S."/>
            <person name="Lowell S."/>
            <person name="Myers T."/>
            <person name="Yan Y."/>
            <person name="Sichtig H."/>
        </authorList>
    </citation>
    <scope>NUCLEOTIDE SEQUENCE [LARGE SCALE GENOMIC DNA]</scope>
    <source>
        <strain evidence="6 8">FDAARGOS_902</strain>
    </source>
</reference>
<evidence type="ECO:0000313" key="6">
    <source>
        <dbReference type="EMBL" id="QPS35052.1"/>
    </source>
</evidence>
<dbReference type="Proteomes" id="UP000594979">
    <property type="component" value="Chromosome"/>
</dbReference>
<evidence type="ECO:0000313" key="7">
    <source>
        <dbReference type="Proteomes" id="UP000216867"/>
    </source>
</evidence>
<sequence length="264" mass="28543">MTTGNAGTSGQAATARYEQIAEQIRNAIRSGRLAVGDNLPAEAVLAEEFGVAPGTVRESLRLLVTEGTISGRRGVRKSVLRIPRPAAVSEEFRSFAQWASAHDRTPGGMVIEQEWQIAGEKTAAALSVDPRSRVLWVLRVRSLDGEKVMVERTRYPESLGQIVEALPPGLGSVSRHLAEEHGIVFAGADHVFSASVCGHQDAALLGVSRGRPLLRHVRRSRNAAGQPLEVSEDRYLANNLSVAITNGRNVNPISWLAADKGEWF</sequence>
<keyword evidence="2" id="KW-0238">DNA-binding</keyword>
<dbReference type="KEGG" id="bcau:I6G59_07070"/>
<dbReference type="PANTHER" id="PTHR44846">
    <property type="entry name" value="MANNOSYL-D-GLYCERATE TRANSPORT/METABOLISM SYSTEM REPRESSOR MNGR-RELATED"/>
    <property type="match status" value="1"/>
</dbReference>
<reference evidence="5 7" key="1">
    <citation type="submission" date="2017-04" db="EMBL/GenBank/DDBJ databases">
        <title>Kefir bacterial isolates.</title>
        <authorList>
            <person name="Kim Y."/>
            <person name="Blasche S."/>
            <person name="Patil K.R."/>
        </authorList>
    </citation>
    <scope>NUCLEOTIDE SEQUENCE [LARGE SCALE GENOMIC DNA]</scope>
    <source>
        <strain evidence="5 7">OG2</strain>
    </source>
</reference>
<dbReference type="SMART" id="SM00866">
    <property type="entry name" value="UTRA"/>
    <property type="match status" value="1"/>
</dbReference>
<dbReference type="Pfam" id="PF07702">
    <property type="entry name" value="UTRA"/>
    <property type="match status" value="1"/>
</dbReference>
<dbReference type="EMBL" id="NCWY01000007">
    <property type="protein sequence ID" value="PAK95504.1"/>
    <property type="molecule type" value="Genomic_DNA"/>
</dbReference>
<name>A0A269ZCI7_9MICO</name>
<dbReference type="CDD" id="cd07377">
    <property type="entry name" value="WHTH_GntR"/>
    <property type="match status" value="1"/>
</dbReference>
<dbReference type="InterPro" id="IPR036388">
    <property type="entry name" value="WH-like_DNA-bd_sf"/>
</dbReference>
<dbReference type="Pfam" id="PF00392">
    <property type="entry name" value="GntR"/>
    <property type="match status" value="1"/>
</dbReference>
<dbReference type="RefSeq" id="WP_095376116.1">
    <property type="nucleotide sequence ID" value="NZ_CP065682.1"/>
</dbReference>
<dbReference type="Gene3D" id="3.40.1410.10">
    <property type="entry name" value="Chorismate lyase-like"/>
    <property type="match status" value="1"/>
</dbReference>
<evidence type="ECO:0000313" key="8">
    <source>
        <dbReference type="Proteomes" id="UP000594979"/>
    </source>
</evidence>
<dbReference type="InterPro" id="IPR028978">
    <property type="entry name" value="Chorismate_lyase_/UTRA_dom_sf"/>
</dbReference>
<accession>A0A269ZCI7</accession>
<organism evidence="5 7">
    <name type="scientific">Brevibacterium casei</name>
    <dbReference type="NCBI Taxonomy" id="33889"/>
    <lineage>
        <taxon>Bacteria</taxon>
        <taxon>Bacillati</taxon>
        <taxon>Actinomycetota</taxon>
        <taxon>Actinomycetes</taxon>
        <taxon>Micrococcales</taxon>
        <taxon>Brevibacteriaceae</taxon>
        <taxon>Brevibacterium</taxon>
    </lineage>
</organism>
<dbReference type="PROSITE" id="PS50949">
    <property type="entry name" value="HTH_GNTR"/>
    <property type="match status" value="1"/>
</dbReference>
<dbReference type="GO" id="GO:0003677">
    <property type="term" value="F:DNA binding"/>
    <property type="evidence" value="ECO:0007669"/>
    <property type="project" value="UniProtKB-KW"/>
</dbReference>